<dbReference type="GO" id="GO:0009279">
    <property type="term" value="C:cell outer membrane"/>
    <property type="evidence" value="ECO:0007669"/>
    <property type="project" value="UniProtKB-SubCell"/>
</dbReference>
<dbReference type="InterPro" id="IPR036942">
    <property type="entry name" value="Beta-barrel_TonB_sf"/>
</dbReference>
<keyword evidence="3 10" id="KW-1134">Transmembrane beta strand</keyword>
<evidence type="ECO:0000256" key="3">
    <source>
        <dbReference type="ARBA" id="ARBA00022452"/>
    </source>
</evidence>
<dbReference type="Gene3D" id="2.40.170.20">
    <property type="entry name" value="TonB-dependent receptor, beta-barrel domain"/>
    <property type="match status" value="1"/>
</dbReference>
<evidence type="ECO:0000256" key="6">
    <source>
        <dbReference type="ARBA" id="ARBA00023077"/>
    </source>
</evidence>
<gene>
    <name evidence="14" type="ORF">U14_00193</name>
</gene>
<evidence type="ECO:0000259" key="13">
    <source>
        <dbReference type="Pfam" id="PF07715"/>
    </source>
</evidence>
<evidence type="ECO:0000256" key="4">
    <source>
        <dbReference type="ARBA" id="ARBA00022692"/>
    </source>
</evidence>
<keyword evidence="8 14" id="KW-0675">Receptor</keyword>
<dbReference type="SUPFAM" id="SSF56935">
    <property type="entry name" value="Porins"/>
    <property type="match status" value="1"/>
</dbReference>
<feature type="domain" description="TonB-dependent receptor plug" evidence="13">
    <location>
        <begin position="76"/>
        <end position="183"/>
    </location>
</feature>
<keyword evidence="6 11" id="KW-0798">TonB box</keyword>
<evidence type="ECO:0000256" key="9">
    <source>
        <dbReference type="ARBA" id="ARBA00023237"/>
    </source>
</evidence>
<keyword evidence="15" id="KW-1185">Reference proteome</keyword>
<dbReference type="PANTHER" id="PTHR30069">
    <property type="entry name" value="TONB-DEPENDENT OUTER MEMBRANE RECEPTOR"/>
    <property type="match status" value="1"/>
</dbReference>
<dbReference type="Proteomes" id="UP000030700">
    <property type="component" value="Unassembled WGS sequence"/>
</dbReference>
<evidence type="ECO:0000313" key="14">
    <source>
        <dbReference type="EMBL" id="GAK48976.1"/>
    </source>
</evidence>
<dbReference type="PANTHER" id="PTHR30069:SF29">
    <property type="entry name" value="HEMOGLOBIN AND HEMOGLOBIN-HAPTOGLOBIN-BINDING PROTEIN 1-RELATED"/>
    <property type="match status" value="1"/>
</dbReference>
<organism evidence="14">
    <name type="scientific">Candidatus Moduliflexus flocculans</name>
    <dbReference type="NCBI Taxonomy" id="1499966"/>
    <lineage>
        <taxon>Bacteria</taxon>
        <taxon>Candidatus Moduliflexota</taxon>
        <taxon>Candidatus Moduliflexia</taxon>
        <taxon>Candidatus Moduliflexales</taxon>
        <taxon>Candidatus Moduliflexaceae</taxon>
    </lineage>
</organism>
<comment type="similarity">
    <text evidence="10 11">Belongs to the TonB-dependent receptor family.</text>
</comment>
<keyword evidence="9 10" id="KW-0998">Cell outer membrane</keyword>
<comment type="subcellular location">
    <subcellularLocation>
        <location evidence="1 10">Cell outer membrane</location>
        <topology evidence="1 10">Multi-pass membrane protein</topology>
    </subcellularLocation>
</comment>
<dbReference type="Pfam" id="PF00593">
    <property type="entry name" value="TonB_dep_Rec_b-barrel"/>
    <property type="match status" value="1"/>
</dbReference>
<dbReference type="InterPro" id="IPR039426">
    <property type="entry name" value="TonB-dep_rcpt-like"/>
</dbReference>
<evidence type="ECO:0000256" key="5">
    <source>
        <dbReference type="ARBA" id="ARBA00022729"/>
    </source>
</evidence>
<keyword evidence="4 10" id="KW-0812">Transmembrane</keyword>
<dbReference type="InterPro" id="IPR037066">
    <property type="entry name" value="Plug_dom_sf"/>
</dbReference>
<dbReference type="Pfam" id="PF07715">
    <property type="entry name" value="Plug"/>
    <property type="match status" value="1"/>
</dbReference>
<evidence type="ECO:0000256" key="11">
    <source>
        <dbReference type="RuleBase" id="RU003357"/>
    </source>
</evidence>
<evidence type="ECO:0000256" key="10">
    <source>
        <dbReference type="PROSITE-ProRule" id="PRU01360"/>
    </source>
</evidence>
<evidence type="ECO:0000256" key="8">
    <source>
        <dbReference type="ARBA" id="ARBA00023170"/>
    </source>
</evidence>
<evidence type="ECO:0000313" key="15">
    <source>
        <dbReference type="Proteomes" id="UP000030700"/>
    </source>
</evidence>
<proteinExistence type="inferred from homology"/>
<reference evidence="14" key="1">
    <citation type="journal article" date="2015" name="PeerJ">
        <title>First genomic representation of candidate bacterial phylum KSB3 points to enhanced environmental sensing as a trigger of wastewater bulking.</title>
        <authorList>
            <person name="Sekiguchi Y."/>
            <person name="Ohashi A."/>
            <person name="Parks D.H."/>
            <person name="Yamauchi T."/>
            <person name="Tyson G.W."/>
            <person name="Hugenholtz P."/>
        </authorList>
    </citation>
    <scope>NUCLEOTIDE SEQUENCE [LARGE SCALE GENOMIC DNA]</scope>
</reference>
<keyword evidence="5" id="KW-0732">Signal</keyword>
<dbReference type="GO" id="GO:0015344">
    <property type="term" value="F:siderophore uptake transmembrane transporter activity"/>
    <property type="evidence" value="ECO:0007669"/>
    <property type="project" value="TreeGrafter"/>
</dbReference>
<dbReference type="HOGENOM" id="CLU_008287_18_0_0"/>
<name>A0A0S6VPT0_9BACT</name>
<keyword evidence="2 10" id="KW-0813">Transport</keyword>
<dbReference type="CDD" id="cd01347">
    <property type="entry name" value="ligand_gated_channel"/>
    <property type="match status" value="1"/>
</dbReference>
<evidence type="ECO:0000256" key="7">
    <source>
        <dbReference type="ARBA" id="ARBA00023136"/>
    </source>
</evidence>
<protein>
    <submittedName>
        <fullName evidence="14">TonB-dependent receptor</fullName>
    </submittedName>
</protein>
<dbReference type="PROSITE" id="PS52016">
    <property type="entry name" value="TONB_DEPENDENT_REC_3"/>
    <property type="match status" value="1"/>
</dbReference>
<dbReference type="InterPro" id="IPR000531">
    <property type="entry name" value="Beta-barrel_TonB"/>
</dbReference>
<evidence type="ECO:0000259" key="12">
    <source>
        <dbReference type="Pfam" id="PF00593"/>
    </source>
</evidence>
<dbReference type="STRING" id="1499966.U14_00193"/>
<evidence type="ECO:0000256" key="1">
    <source>
        <dbReference type="ARBA" id="ARBA00004571"/>
    </source>
</evidence>
<keyword evidence="7 10" id="KW-0472">Membrane</keyword>
<dbReference type="Gene3D" id="2.170.130.10">
    <property type="entry name" value="TonB-dependent receptor, plug domain"/>
    <property type="match status" value="1"/>
</dbReference>
<dbReference type="InterPro" id="IPR012910">
    <property type="entry name" value="Plug_dom"/>
</dbReference>
<evidence type="ECO:0000256" key="2">
    <source>
        <dbReference type="ARBA" id="ARBA00022448"/>
    </source>
</evidence>
<dbReference type="EMBL" id="DF820455">
    <property type="protein sequence ID" value="GAK48976.1"/>
    <property type="molecule type" value="Genomic_DNA"/>
</dbReference>
<feature type="domain" description="TonB-dependent receptor-like beta-barrel" evidence="12">
    <location>
        <begin position="271"/>
        <end position="647"/>
    </location>
</feature>
<dbReference type="GO" id="GO:0044718">
    <property type="term" value="P:siderophore transmembrane transport"/>
    <property type="evidence" value="ECO:0007669"/>
    <property type="project" value="TreeGrafter"/>
</dbReference>
<dbReference type="AlphaFoldDB" id="A0A0S6VPT0"/>
<sequence>MNVLPLRPVYRGRYWLLGVAILTVWSVSFTAFAEVGKEQEIDLLLKELDEEFKWLRAESNADVVWSASKYQQSASHAPALVSIVTSDDIQMFGYRTLAEIIESVSGMYASYNRDYAYIGVRGFQRSGDLNTRILLLIDGHRINDTIFQQAFVGTDFPLDVDLIDRVEITRGPGSCLYGTNAFFAVINVIPKTGSRVNGAEVSADAGTFRSAKARLTSGQTINAETEMLVSATMFRSEGEERLYYSAFDDPSTNNGIAEKKDGDSTAQFFLNASAQKFKLSGLYGSRKKDVPTAPYDTTFNEDFTTTDNRGYLEASYQREFRDDFNLFASLYYDRYQYEASYPYLNEEAPNGIGKNRDDDLAEWLGSEIRVIFDGLRHTRLTSGIEYQYNLNQDILNYDETPYIVRLDERNEDSTWAAYLQGEVQPVFPLILNAGIRYDWYKTFGETINPRVALIYTPFFSTTLKGIYGSAFRAPNIFENYNTGAAGSATLDPETIDTYEIIWEQRLNDSVKTVASGFYYTIDGLISQVEYGDESWTYANSDDIVAKGVEFEMQGRWRKRLTGTVNYTYQDTEDKNTGERISNSPQHLVNVRFAFPLFMDTMTGAVEAHYMSNRLTPRQHTAGEHATVNVTWTWTLRSATLSASVYNLFDAKYSDPVGEEFAQDAIEQPGRTARIKIAYLF</sequence>
<accession>A0A0S6VPT0</accession>